<dbReference type="InterPro" id="IPR029032">
    <property type="entry name" value="AhpD-like"/>
</dbReference>
<dbReference type="Proteomes" id="UP000000580">
    <property type="component" value="Chromosome"/>
</dbReference>
<dbReference type="Gene3D" id="1.20.1290.10">
    <property type="entry name" value="AhpD-like"/>
    <property type="match status" value="1"/>
</dbReference>
<dbReference type="HOGENOM" id="CLU_070025_3_1_11"/>
<dbReference type="GO" id="GO:0051920">
    <property type="term" value="F:peroxiredoxin activity"/>
    <property type="evidence" value="ECO:0007669"/>
    <property type="project" value="InterPro"/>
</dbReference>
<keyword evidence="4" id="KW-1185">Reference proteome</keyword>
<evidence type="ECO:0000259" key="2">
    <source>
        <dbReference type="Pfam" id="PF02627"/>
    </source>
</evidence>
<organism evidence="3 4">
    <name type="scientific">Mycolicibacterium paratuberculosis (strain ATCC BAA-968 / K-10)</name>
    <name type="common">Mycobacterium paratuberculosis</name>
    <dbReference type="NCBI Taxonomy" id="262316"/>
    <lineage>
        <taxon>Bacteria</taxon>
        <taxon>Bacillati</taxon>
        <taxon>Actinomycetota</taxon>
        <taxon>Actinomycetes</taxon>
        <taxon>Mycobacteriales</taxon>
        <taxon>Mycobacteriaceae</taxon>
        <taxon>Mycobacterium</taxon>
        <taxon>Mycobacterium avium complex (MAC)</taxon>
    </lineage>
</organism>
<dbReference type="STRING" id="262316.MAP_0745c"/>
<dbReference type="eggNOG" id="COG0599">
    <property type="taxonomic scope" value="Bacteria"/>
</dbReference>
<accession>Q742U0</accession>
<protein>
    <recommendedName>
        <fullName evidence="2">Carboxymuconolactone decarboxylase-like domain-containing protein</fullName>
    </recommendedName>
</protein>
<evidence type="ECO:0000313" key="3">
    <source>
        <dbReference type="EMBL" id="AAS03062.1"/>
    </source>
</evidence>
<proteinExistence type="predicted"/>
<sequence length="175" mass="19854">MRPGSPPPRTGTVRLTLDCRPADPGHGVRLRSGNRSLSEGPQRRRSALDRERYERGLRIRSDVLGEQYVNRALADADEFTRPLQDLVTEYCWGAVWGREELPRKTRSMLNLAMIAVLNRPNELRMHIKAALTNGVTREEIREVFLQVAIYAGVPAAVDSFRIAREAFAELDRENS</sequence>
<dbReference type="Pfam" id="PF02627">
    <property type="entry name" value="CMD"/>
    <property type="match status" value="1"/>
</dbReference>
<dbReference type="EMBL" id="AE016958">
    <property type="protein sequence ID" value="AAS03062.1"/>
    <property type="molecule type" value="Genomic_DNA"/>
</dbReference>
<evidence type="ECO:0000313" key="4">
    <source>
        <dbReference type="Proteomes" id="UP000000580"/>
    </source>
</evidence>
<reference evidence="3 4" key="1">
    <citation type="journal article" date="2005" name="Proc. Natl. Acad. Sci. U.S.A.">
        <title>The complete genome sequence of Mycobacterium avium subspecies paratuberculosis.</title>
        <authorList>
            <person name="Li L."/>
            <person name="Bannantine J.P."/>
            <person name="Zhang Q."/>
            <person name="Amonsin A."/>
            <person name="May B.J."/>
            <person name="Alt D."/>
            <person name="Banerji N."/>
            <person name="Kanjilal S."/>
            <person name="Kapur V."/>
        </authorList>
    </citation>
    <scope>NUCLEOTIDE SEQUENCE [LARGE SCALE GENOMIC DNA]</scope>
    <source>
        <strain evidence="4">ATCC BAA-968 / K-10</strain>
    </source>
</reference>
<dbReference type="KEGG" id="mpa:MAP_0745c"/>
<dbReference type="AlphaFoldDB" id="Q742U0"/>
<dbReference type="PANTHER" id="PTHR33570">
    <property type="entry name" value="4-CARBOXYMUCONOLACTONE DECARBOXYLASE FAMILY PROTEIN"/>
    <property type="match status" value="1"/>
</dbReference>
<name>Q742U0_MYCPA</name>
<dbReference type="InterPro" id="IPR052512">
    <property type="entry name" value="4CMD/NDH-1_regulator"/>
</dbReference>
<evidence type="ECO:0000256" key="1">
    <source>
        <dbReference type="SAM" id="MobiDB-lite"/>
    </source>
</evidence>
<gene>
    <name evidence="3" type="ordered locus">MAP_0745c</name>
</gene>
<dbReference type="SUPFAM" id="SSF69118">
    <property type="entry name" value="AhpD-like"/>
    <property type="match status" value="1"/>
</dbReference>
<feature type="domain" description="Carboxymuconolactone decarboxylase-like" evidence="2">
    <location>
        <begin position="83"/>
        <end position="165"/>
    </location>
</feature>
<feature type="region of interest" description="Disordered" evidence="1">
    <location>
        <begin position="1"/>
        <end position="49"/>
    </location>
</feature>
<dbReference type="InterPro" id="IPR003779">
    <property type="entry name" value="CMD-like"/>
</dbReference>
<dbReference type="PANTHER" id="PTHR33570:SF2">
    <property type="entry name" value="CARBOXYMUCONOLACTONE DECARBOXYLASE-LIKE DOMAIN-CONTAINING PROTEIN"/>
    <property type="match status" value="1"/>
</dbReference>